<dbReference type="eggNOG" id="ENOG5032TQP">
    <property type="taxonomic scope" value="Bacteria"/>
</dbReference>
<organism evidence="1 2">
    <name type="scientific">Flavobacterium limnosediminis JC2902</name>
    <dbReference type="NCBI Taxonomy" id="1341181"/>
    <lineage>
        <taxon>Bacteria</taxon>
        <taxon>Pseudomonadati</taxon>
        <taxon>Bacteroidota</taxon>
        <taxon>Flavobacteriia</taxon>
        <taxon>Flavobacteriales</taxon>
        <taxon>Flavobacteriaceae</taxon>
        <taxon>Flavobacterium</taxon>
    </lineage>
</organism>
<dbReference type="RefSeq" id="WP_023579806.1">
    <property type="nucleotide sequence ID" value="NZ_AVGG01000013.1"/>
</dbReference>
<dbReference type="Proteomes" id="UP000018004">
    <property type="component" value="Unassembled WGS sequence"/>
</dbReference>
<evidence type="ECO:0008006" key="3">
    <source>
        <dbReference type="Google" id="ProtNLM"/>
    </source>
</evidence>
<evidence type="ECO:0000313" key="1">
    <source>
        <dbReference type="EMBL" id="ESU27121.1"/>
    </source>
</evidence>
<reference evidence="1 2" key="1">
    <citation type="submission" date="2013-08" db="EMBL/GenBank/DDBJ databases">
        <title>Flavobacterium limnosediminis JC2902 genome sequencing.</title>
        <authorList>
            <person name="Lee K."/>
            <person name="Yi H."/>
            <person name="Park S."/>
            <person name="Chun J."/>
        </authorList>
    </citation>
    <scope>NUCLEOTIDE SEQUENCE [LARGE SCALE GENOMIC DNA]</scope>
    <source>
        <strain evidence="1 2">JC2902</strain>
    </source>
</reference>
<sequence>MKKIVVCFLLVLNFGCTDNDDNELSPEPFTPVAITPTLIGKNNLNGSEGISQQTTVITNETDWNTFKNEIDSYYQPFGINYTEDYFSETTIDFTSYTVIVIFDQVYGNGGHTIDITDITEYEETIIVTVENLQTGNATSIMTQPYHIVKIPLAAKPIVFE</sequence>
<gene>
    <name evidence="1" type="ORF">FLJC2902T_22290</name>
</gene>
<proteinExistence type="predicted"/>
<protein>
    <recommendedName>
        <fullName evidence="3">PrcB C-terminal domain-containing protein</fullName>
    </recommendedName>
</protein>
<keyword evidence="2" id="KW-1185">Reference proteome</keyword>
<dbReference type="STRING" id="1341181.FLJC2902T_22290"/>
<evidence type="ECO:0000313" key="2">
    <source>
        <dbReference type="Proteomes" id="UP000018004"/>
    </source>
</evidence>
<dbReference type="AlphaFoldDB" id="V6SKJ0"/>
<dbReference type="PATRIC" id="fig|1341181.4.peg.2193"/>
<accession>V6SKJ0</accession>
<name>V6SKJ0_9FLAO</name>
<comment type="caution">
    <text evidence="1">The sequence shown here is derived from an EMBL/GenBank/DDBJ whole genome shotgun (WGS) entry which is preliminary data.</text>
</comment>
<dbReference type="OrthoDB" id="1447404at2"/>
<dbReference type="EMBL" id="AVGG01000013">
    <property type="protein sequence ID" value="ESU27121.1"/>
    <property type="molecule type" value="Genomic_DNA"/>
</dbReference>